<evidence type="ECO:0000256" key="1">
    <source>
        <dbReference type="ARBA" id="ARBA00022801"/>
    </source>
</evidence>
<organism evidence="4 5">
    <name type="scientific">candidate division CSSED10-310 bacterium</name>
    <dbReference type="NCBI Taxonomy" id="2855610"/>
    <lineage>
        <taxon>Bacteria</taxon>
        <taxon>Bacteria division CSSED10-310</taxon>
    </lineage>
</organism>
<accession>A0ABV6Z336</accession>
<keyword evidence="2" id="KW-1133">Transmembrane helix</keyword>
<keyword evidence="1" id="KW-0378">Hydrolase</keyword>
<dbReference type="Gene3D" id="6.10.340.10">
    <property type="match status" value="1"/>
</dbReference>
<dbReference type="InterPro" id="IPR003018">
    <property type="entry name" value="GAF"/>
</dbReference>
<feature type="transmembrane region" description="Helical" evidence="2">
    <location>
        <begin position="14"/>
        <end position="36"/>
    </location>
</feature>
<dbReference type="PANTHER" id="PTHR43156">
    <property type="entry name" value="STAGE II SPORULATION PROTEIN E-RELATED"/>
    <property type="match status" value="1"/>
</dbReference>
<protein>
    <submittedName>
        <fullName evidence="4">SpoIIE family protein phosphatase</fullName>
    </submittedName>
</protein>
<dbReference type="Pfam" id="PF00672">
    <property type="entry name" value="HAMP"/>
    <property type="match status" value="1"/>
</dbReference>
<evidence type="ECO:0000313" key="5">
    <source>
        <dbReference type="Proteomes" id="UP001594351"/>
    </source>
</evidence>
<evidence type="ECO:0000259" key="3">
    <source>
        <dbReference type="PROSITE" id="PS50885"/>
    </source>
</evidence>
<dbReference type="InterPro" id="IPR036457">
    <property type="entry name" value="PPM-type-like_dom_sf"/>
</dbReference>
<dbReference type="PANTHER" id="PTHR43156:SF2">
    <property type="entry name" value="STAGE II SPORULATION PROTEIN E"/>
    <property type="match status" value="1"/>
</dbReference>
<feature type="transmembrane region" description="Helical" evidence="2">
    <location>
        <begin position="176"/>
        <end position="198"/>
    </location>
</feature>
<feature type="domain" description="HAMP" evidence="3">
    <location>
        <begin position="200"/>
        <end position="252"/>
    </location>
</feature>
<dbReference type="InterPro" id="IPR003660">
    <property type="entry name" value="HAMP_dom"/>
</dbReference>
<dbReference type="SMART" id="SM00304">
    <property type="entry name" value="HAMP"/>
    <property type="match status" value="1"/>
</dbReference>
<dbReference type="InterPro" id="IPR052016">
    <property type="entry name" value="Bact_Sigma-Reg"/>
</dbReference>
<keyword evidence="5" id="KW-1185">Reference proteome</keyword>
<dbReference type="Pfam" id="PF07228">
    <property type="entry name" value="SpoIIE"/>
    <property type="match status" value="1"/>
</dbReference>
<dbReference type="CDD" id="cd06225">
    <property type="entry name" value="HAMP"/>
    <property type="match status" value="1"/>
</dbReference>
<dbReference type="PROSITE" id="PS50885">
    <property type="entry name" value="HAMP"/>
    <property type="match status" value="1"/>
</dbReference>
<gene>
    <name evidence="4" type="ORF">ACFL27_21870</name>
</gene>
<dbReference type="SUPFAM" id="SSF81606">
    <property type="entry name" value="PP2C-like"/>
    <property type="match status" value="1"/>
</dbReference>
<dbReference type="InterPro" id="IPR029016">
    <property type="entry name" value="GAF-like_dom_sf"/>
</dbReference>
<dbReference type="SUPFAM" id="SSF55781">
    <property type="entry name" value="GAF domain-like"/>
    <property type="match status" value="1"/>
</dbReference>
<evidence type="ECO:0000313" key="4">
    <source>
        <dbReference type="EMBL" id="MFC1852855.1"/>
    </source>
</evidence>
<dbReference type="SUPFAM" id="SSF103190">
    <property type="entry name" value="Sensory domain-like"/>
    <property type="match status" value="1"/>
</dbReference>
<sequence length="674" mass="75173">MNDLQTTLKYYQKLAFRFIIIIVIILVTLVILLNLFSIYRQTEILTHNLESKARTITEIVALTCSNAIIGGDFTFLGESLKAVAKDPDVAYGLIVDRDNYVLVHTNPAEEQKKLSGGIHEQAVQSNTIELVPYYDKELKTEIIDASFPIILRSGEKWGVIRFGFSKNRLTRSIYDAYQLAGLTAIIFIFVGIFIAVILSKNITRPVEILVNQATLVTQGELDEKIEVATKDEIGILAGAFDEMRVSLKNKITQLARKIDELSTLHDVGMAITATLEVEVLIQRILHATTDTLRFSRALLFLVDSEKNILTNGVGMGITAEQTQVISALEFPLNEDGGLISEIMKTGKPVIFYKSSGRGAEEKKFLSLFDINTIALVPLRAKEKSIGLYCVDKSEQKQKIAEDDLLLLSIFASQAAIAIENAQLYEATAQKERMEMELQTAKTIQMALLPQKPPRIKGLDLAGICIPASEVGGDYYDFLELPNNILGLVIGDVNGHGVPAGLIMAVAKSSLRTQIRNDHNPETVLPILNNVLFDAAQRKLLMTFFYSVFDLSTRTLTYSNAGQNFPYLYQAQTGTLSELLLGGPPLGFKKNRQYKEKQIKLYKDDVLILYSDGIVEAENPLREMYDYDRFEDVIKTNAQKSALDIQNLLLDNLGDFCNGQPPDDDITMIVMKVQY</sequence>
<dbReference type="InterPro" id="IPR029151">
    <property type="entry name" value="Sensor-like_sf"/>
</dbReference>
<dbReference type="Gene3D" id="3.30.450.40">
    <property type="match status" value="1"/>
</dbReference>
<comment type="caution">
    <text evidence="4">The sequence shown here is derived from an EMBL/GenBank/DDBJ whole genome shotgun (WGS) entry which is preliminary data.</text>
</comment>
<dbReference type="SMART" id="SM00065">
    <property type="entry name" value="GAF"/>
    <property type="match status" value="1"/>
</dbReference>
<keyword evidence="2" id="KW-0812">Transmembrane</keyword>
<dbReference type="Proteomes" id="UP001594351">
    <property type="component" value="Unassembled WGS sequence"/>
</dbReference>
<reference evidence="4 5" key="1">
    <citation type="submission" date="2024-09" db="EMBL/GenBank/DDBJ databases">
        <title>Laminarin stimulates single cell rates of sulfate reduction while oxygen inhibits transcriptomic activity in coastal marine sediment.</title>
        <authorList>
            <person name="Lindsay M."/>
            <person name="Orcutt B."/>
            <person name="Emerson D."/>
            <person name="Stepanauskas R."/>
            <person name="D'Angelo T."/>
        </authorList>
    </citation>
    <scope>NUCLEOTIDE SEQUENCE [LARGE SCALE GENOMIC DNA]</scope>
    <source>
        <strain evidence="4">SAG AM-311-K15</strain>
    </source>
</reference>
<dbReference type="SMART" id="SM00331">
    <property type="entry name" value="PP2C_SIG"/>
    <property type="match status" value="1"/>
</dbReference>
<dbReference type="SUPFAM" id="SSF158472">
    <property type="entry name" value="HAMP domain-like"/>
    <property type="match status" value="1"/>
</dbReference>
<dbReference type="InterPro" id="IPR001932">
    <property type="entry name" value="PPM-type_phosphatase-like_dom"/>
</dbReference>
<keyword evidence="2" id="KW-0472">Membrane</keyword>
<dbReference type="Gene3D" id="3.60.40.10">
    <property type="entry name" value="PPM-type phosphatase domain"/>
    <property type="match status" value="1"/>
</dbReference>
<evidence type="ECO:0000256" key="2">
    <source>
        <dbReference type="SAM" id="Phobius"/>
    </source>
</evidence>
<dbReference type="EMBL" id="JBHPBY010000379">
    <property type="protein sequence ID" value="MFC1852855.1"/>
    <property type="molecule type" value="Genomic_DNA"/>
</dbReference>
<name>A0ABV6Z336_UNCC1</name>
<dbReference type="Pfam" id="PF01590">
    <property type="entry name" value="GAF"/>
    <property type="match status" value="1"/>
</dbReference>
<proteinExistence type="predicted"/>